<evidence type="ECO:0000313" key="2">
    <source>
        <dbReference type="Proteomes" id="UP001497522"/>
    </source>
</evidence>
<sequence length="128" mass="14505">MGIVCIWIWHVGDKLRTRLHSNMAGLVCQRFSSRGPSVNRLHTSRNGVTTDQRTCDAKTEIEAQENKAKLITGSANDETSSISTLCRRIVPVASGLLVQMLVRYHLQSRTSIQNSTGEEEHWFTRRCY</sequence>
<evidence type="ECO:0000313" key="1">
    <source>
        <dbReference type="EMBL" id="CAK9873884.1"/>
    </source>
</evidence>
<dbReference type="Proteomes" id="UP001497522">
    <property type="component" value="Chromosome 3"/>
</dbReference>
<organism evidence="1 2">
    <name type="scientific">Sphagnum jensenii</name>
    <dbReference type="NCBI Taxonomy" id="128206"/>
    <lineage>
        <taxon>Eukaryota</taxon>
        <taxon>Viridiplantae</taxon>
        <taxon>Streptophyta</taxon>
        <taxon>Embryophyta</taxon>
        <taxon>Bryophyta</taxon>
        <taxon>Sphagnophytina</taxon>
        <taxon>Sphagnopsida</taxon>
        <taxon>Sphagnales</taxon>
        <taxon>Sphagnaceae</taxon>
        <taxon>Sphagnum</taxon>
    </lineage>
</organism>
<accession>A0ABP1BF42</accession>
<reference evidence="1" key="1">
    <citation type="submission" date="2024-03" db="EMBL/GenBank/DDBJ databases">
        <authorList>
            <consortium name="ELIXIR-Norway"/>
            <consortium name="Elixir Norway"/>
        </authorList>
    </citation>
    <scope>NUCLEOTIDE SEQUENCE</scope>
</reference>
<protein>
    <submittedName>
        <fullName evidence="1">Uncharacterized protein</fullName>
    </submittedName>
</protein>
<dbReference type="EMBL" id="OZ023704">
    <property type="protein sequence ID" value="CAK9873884.1"/>
    <property type="molecule type" value="Genomic_DNA"/>
</dbReference>
<name>A0ABP1BF42_9BRYO</name>
<keyword evidence="2" id="KW-1185">Reference proteome</keyword>
<gene>
    <name evidence="1" type="ORF">CSSPJE1EN2_LOCUS16356</name>
</gene>
<proteinExistence type="predicted"/>